<evidence type="ECO:0000256" key="8">
    <source>
        <dbReference type="ARBA" id="ARBA00026144"/>
    </source>
</evidence>
<keyword evidence="3" id="KW-0159">Chromosome partition</keyword>
<gene>
    <name evidence="12" type="ORF">GGU10DRAFT_433240</name>
</gene>
<accession>A0AA38KTM9</accession>
<dbReference type="Proteomes" id="UP001163798">
    <property type="component" value="Unassembled WGS sequence"/>
</dbReference>
<feature type="domain" description="N-acetyltransferase" evidence="11">
    <location>
        <begin position="4"/>
        <end position="158"/>
    </location>
</feature>
<dbReference type="CDD" id="cd04301">
    <property type="entry name" value="NAT_SF"/>
    <property type="match status" value="1"/>
</dbReference>
<dbReference type="GO" id="GO:0004402">
    <property type="term" value="F:histone acetyltransferase activity"/>
    <property type="evidence" value="ECO:0007669"/>
    <property type="project" value="TreeGrafter"/>
</dbReference>
<dbReference type="InterPro" id="IPR045141">
    <property type="entry name" value="NAA60-like"/>
</dbReference>
<comment type="catalytic activity">
    <reaction evidence="10">
        <text>N-terminal L-methionyl-[transmembrane protein] + acetyl-CoA = N-terminal N(alpha)-acetyl-L-methionyl-[transmembrane protein] + CoA + H(+)</text>
        <dbReference type="Rhea" id="RHEA:50604"/>
        <dbReference type="Rhea" id="RHEA-COMP:12745"/>
        <dbReference type="Rhea" id="RHEA-COMP:12746"/>
        <dbReference type="ChEBI" id="CHEBI:15378"/>
        <dbReference type="ChEBI" id="CHEBI:57287"/>
        <dbReference type="ChEBI" id="CHEBI:57288"/>
        <dbReference type="ChEBI" id="CHEBI:64731"/>
        <dbReference type="ChEBI" id="CHEBI:133414"/>
        <dbReference type="EC" id="2.3.1.259"/>
    </reaction>
</comment>
<evidence type="ECO:0000256" key="2">
    <source>
        <dbReference type="ARBA" id="ARBA00022679"/>
    </source>
</evidence>
<keyword evidence="4" id="KW-0156">Chromatin regulator</keyword>
<dbReference type="Pfam" id="PF00583">
    <property type="entry name" value="Acetyltransf_1"/>
    <property type="match status" value="1"/>
</dbReference>
<evidence type="ECO:0000256" key="7">
    <source>
        <dbReference type="ARBA" id="ARBA00026111"/>
    </source>
</evidence>
<dbReference type="PANTHER" id="PTHR14744:SF15">
    <property type="entry name" value="N-ALPHA-ACETYLTRANSFERASE 60"/>
    <property type="match status" value="1"/>
</dbReference>
<dbReference type="GO" id="GO:0120518">
    <property type="term" value="F:protein N-terminal-methionine acetyltransferase activity"/>
    <property type="evidence" value="ECO:0007669"/>
    <property type="project" value="UniProtKB-EC"/>
</dbReference>
<evidence type="ECO:0000256" key="3">
    <source>
        <dbReference type="ARBA" id="ARBA00022829"/>
    </source>
</evidence>
<dbReference type="PANTHER" id="PTHR14744">
    <property type="entry name" value="N-ALPHA-ACETYLTRANSFERASE 60"/>
    <property type="match status" value="1"/>
</dbReference>
<dbReference type="EC" id="2.3.1.259" evidence="7"/>
<reference evidence="12" key="1">
    <citation type="submission" date="2022-08" db="EMBL/GenBank/DDBJ databases">
        <authorList>
            <consortium name="DOE Joint Genome Institute"/>
            <person name="Min B."/>
            <person name="Riley R."/>
            <person name="Sierra-Patev S."/>
            <person name="Naranjo-Ortiz M."/>
            <person name="Looney B."/>
            <person name="Konkel Z."/>
            <person name="Slot J.C."/>
            <person name="Sakamoto Y."/>
            <person name="Steenwyk J.L."/>
            <person name="Rokas A."/>
            <person name="Carro J."/>
            <person name="Camarero S."/>
            <person name="Ferreira P."/>
            <person name="Molpeceres G."/>
            <person name="Ruiz-Duenas F.J."/>
            <person name="Serrano A."/>
            <person name="Henrissat B."/>
            <person name="Drula E."/>
            <person name="Hughes K.W."/>
            <person name="Mata J.L."/>
            <person name="Ishikawa N.K."/>
            <person name="Vargas-Isla R."/>
            <person name="Ushijima S."/>
            <person name="Smith C.A."/>
            <person name="Ahrendt S."/>
            <person name="Andreopoulos W."/>
            <person name="He G."/>
            <person name="Labutti K."/>
            <person name="Lipzen A."/>
            <person name="Ng V."/>
            <person name="Sandor L."/>
            <person name="Barry K."/>
            <person name="Martinez A.T."/>
            <person name="Xiao Y."/>
            <person name="Gibbons J.G."/>
            <person name="Terashima K."/>
            <person name="Hibbett D.S."/>
            <person name="Grigoriev I.V."/>
        </authorList>
    </citation>
    <scope>NUCLEOTIDE SEQUENCE</scope>
    <source>
        <strain evidence="12">TFB10291</strain>
    </source>
</reference>
<keyword evidence="5" id="KW-0012">Acyltransferase</keyword>
<organism evidence="12 13">
    <name type="scientific">Lentinula aff. detonsa</name>
    <dbReference type="NCBI Taxonomy" id="2804958"/>
    <lineage>
        <taxon>Eukaryota</taxon>
        <taxon>Fungi</taxon>
        <taxon>Dikarya</taxon>
        <taxon>Basidiomycota</taxon>
        <taxon>Agaricomycotina</taxon>
        <taxon>Agaricomycetes</taxon>
        <taxon>Agaricomycetidae</taxon>
        <taxon>Agaricales</taxon>
        <taxon>Marasmiineae</taxon>
        <taxon>Omphalotaceae</taxon>
        <taxon>Lentinula</taxon>
    </lineage>
</organism>
<evidence type="ECO:0000256" key="4">
    <source>
        <dbReference type="ARBA" id="ARBA00022853"/>
    </source>
</evidence>
<dbReference type="InterPro" id="IPR016181">
    <property type="entry name" value="Acyl_CoA_acyltransferase"/>
</dbReference>
<comment type="similarity">
    <text evidence="6">Belongs to the acetyltransferase family. NAA60 subfamily.</text>
</comment>
<evidence type="ECO:0000256" key="9">
    <source>
        <dbReference type="ARBA" id="ARBA00048017"/>
    </source>
</evidence>
<protein>
    <recommendedName>
        <fullName evidence="8">N-alpha-acetyltransferase 60</fullName>
        <ecNumber evidence="7">2.3.1.259</ecNumber>
        <ecNumber evidence="1">2.3.1.48</ecNumber>
    </recommendedName>
</protein>
<evidence type="ECO:0000259" key="11">
    <source>
        <dbReference type="PROSITE" id="PS51186"/>
    </source>
</evidence>
<dbReference type="EC" id="2.3.1.48" evidence="1"/>
<dbReference type="AlphaFoldDB" id="A0AA38KTM9"/>
<evidence type="ECO:0000256" key="6">
    <source>
        <dbReference type="ARBA" id="ARBA00025774"/>
    </source>
</evidence>
<sequence>MSDFIIRPLVAADIEKIKKLHARLVPVNYPPSFFLHLLIQHSHSSLIALDPSTDEPVAWVSASLHKSNNHLMIGSLEPHIQLLTLGVLPEYQHRGLAKRLVWEVIASLHDNPSVPVPPVYTHVCTTNTPAQAFYESIGMRFLPGSNPSGAPYVAKNLYKYPPAWARKANHEENKLFESRDAYVLVGKVTV</sequence>
<comment type="catalytic activity">
    <reaction evidence="9">
        <text>L-lysyl-[protein] + acetyl-CoA = N(6)-acetyl-L-lysyl-[protein] + CoA + H(+)</text>
        <dbReference type="Rhea" id="RHEA:45948"/>
        <dbReference type="Rhea" id="RHEA-COMP:9752"/>
        <dbReference type="Rhea" id="RHEA-COMP:10731"/>
        <dbReference type="ChEBI" id="CHEBI:15378"/>
        <dbReference type="ChEBI" id="CHEBI:29969"/>
        <dbReference type="ChEBI" id="CHEBI:57287"/>
        <dbReference type="ChEBI" id="CHEBI:57288"/>
        <dbReference type="ChEBI" id="CHEBI:61930"/>
        <dbReference type="EC" id="2.3.1.48"/>
    </reaction>
</comment>
<evidence type="ECO:0000256" key="5">
    <source>
        <dbReference type="ARBA" id="ARBA00023315"/>
    </source>
</evidence>
<keyword evidence="2" id="KW-0808">Transferase</keyword>
<dbReference type="Gene3D" id="3.40.630.30">
    <property type="match status" value="1"/>
</dbReference>
<proteinExistence type="inferred from homology"/>
<dbReference type="GO" id="GO:0000139">
    <property type="term" value="C:Golgi membrane"/>
    <property type="evidence" value="ECO:0007669"/>
    <property type="project" value="TreeGrafter"/>
</dbReference>
<keyword evidence="13" id="KW-1185">Reference proteome</keyword>
<evidence type="ECO:0000313" key="12">
    <source>
        <dbReference type="EMBL" id="KAJ3787311.1"/>
    </source>
</evidence>
<evidence type="ECO:0000313" key="13">
    <source>
        <dbReference type="Proteomes" id="UP001163798"/>
    </source>
</evidence>
<dbReference type="InterPro" id="IPR000182">
    <property type="entry name" value="GNAT_dom"/>
</dbReference>
<comment type="caution">
    <text evidence="12">The sequence shown here is derived from an EMBL/GenBank/DDBJ whole genome shotgun (WGS) entry which is preliminary data.</text>
</comment>
<dbReference type="PROSITE" id="PS51186">
    <property type="entry name" value="GNAT"/>
    <property type="match status" value="1"/>
</dbReference>
<dbReference type="EMBL" id="MU793295">
    <property type="protein sequence ID" value="KAJ3787311.1"/>
    <property type="molecule type" value="Genomic_DNA"/>
</dbReference>
<dbReference type="SUPFAM" id="SSF55729">
    <property type="entry name" value="Acyl-CoA N-acyltransferases (Nat)"/>
    <property type="match status" value="1"/>
</dbReference>
<evidence type="ECO:0000256" key="1">
    <source>
        <dbReference type="ARBA" id="ARBA00013184"/>
    </source>
</evidence>
<evidence type="ECO:0000256" key="10">
    <source>
        <dbReference type="ARBA" id="ARBA00048848"/>
    </source>
</evidence>
<name>A0AA38KTM9_9AGAR</name>
<dbReference type="GO" id="GO:0007059">
    <property type="term" value="P:chromosome segregation"/>
    <property type="evidence" value="ECO:0007669"/>
    <property type="project" value="UniProtKB-KW"/>
</dbReference>